<dbReference type="InterPro" id="IPR003814">
    <property type="entry name" value="FmdEsu_dom"/>
</dbReference>
<dbReference type="AlphaFoldDB" id="A0A1G9S6W7"/>
<proteinExistence type="predicted"/>
<evidence type="ECO:0000313" key="2">
    <source>
        <dbReference type="EMBL" id="SDM31152.1"/>
    </source>
</evidence>
<evidence type="ECO:0000313" key="3">
    <source>
        <dbReference type="Proteomes" id="UP000199476"/>
    </source>
</evidence>
<keyword evidence="3" id="KW-1185">Reference proteome</keyword>
<reference evidence="2 3" key="1">
    <citation type="submission" date="2016-10" db="EMBL/GenBank/DDBJ databases">
        <authorList>
            <person name="de Groot N.N."/>
        </authorList>
    </citation>
    <scope>NUCLEOTIDE SEQUENCE [LARGE SCALE GENOMIC DNA]</scope>
    <source>
        <strain evidence="2 3">SLAS-1</strain>
    </source>
</reference>
<dbReference type="PANTHER" id="PTHR39418">
    <property type="entry name" value="DEHYDROGENASE-RELATED"/>
    <property type="match status" value="1"/>
</dbReference>
<dbReference type="OrthoDB" id="9804309at2"/>
<dbReference type="InterPro" id="IPR026328">
    <property type="entry name" value="FmdE"/>
</dbReference>
<dbReference type="Proteomes" id="UP000199476">
    <property type="component" value="Unassembled WGS sequence"/>
</dbReference>
<dbReference type="STRING" id="321763.SAMN04488692_12620"/>
<dbReference type="PIRSF" id="PIRSF006578">
    <property type="entry name" value="FwdE"/>
    <property type="match status" value="1"/>
</dbReference>
<dbReference type="Pfam" id="PF02663">
    <property type="entry name" value="FmdE"/>
    <property type="match status" value="1"/>
</dbReference>
<feature type="domain" description="Formylmethanofuran dehydrogenase subunit E" evidence="1">
    <location>
        <begin position="16"/>
        <end position="118"/>
    </location>
</feature>
<dbReference type="PANTHER" id="PTHR39418:SF1">
    <property type="entry name" value="DEHYDROGENASE"/>
    <property type="match status" value="1"/>
</dbReference>
<dbReference type="InterPro" id="IPR053194">
    <property type="entry name" value="tRNA_methyltr_O"/>
</dbReference>
<dbReference type="EMBL" id="FNGO01000026">
    <property type="protein sequence ID" value="SDM31152.1"/>
    <property type="molecule type" value="Genomic_DNA"/>
</dbReference>
<gene>
    <name evidence="2" type="ORF">SAMN04488692_12620</name>
</gene>
<sequence length="187" mass="21235">MKKYNENENWQGCVEFHGHSCPGLAIGFKAAGLAREELSVTEAEDEEIVCVTENDGCGVDAIQYLLSCTSGKGNLIFRPTAKQAFSFFVRDEEMGIRLVFEEDNLLEREEVTVESILKRSEKELFKCKSPHYRMPERAEIFSTVKCENCGEGAAEYAIRFQEGKPVCLDCFDGYSRLQKENLSDNRF</sequence>
<organism evidence="2 3">
    <name type="scientific">Halarsenatibacter silvermanii</name>
    <dbReference type="NCBI Taxonomy" id="321763"/>
    <lineage>
        <taxon>Bacteria</taxon>
        <taxon>Bacillati</taxon>
        <taxon>Bacillota</taxon>
        <taxon>Clostridia</taxon>
        <taxon>Halanaerobiales</taxon>
        <taxon>Halarsenatibacteraceae</taxon>
        <taxon>Halarsenatibacter</taxon>
    </lineage>
</organism>
<dbReference type="SUPFAM" id="SSF143555">
    <property type="entry name" value="FwdE-like"/>
    <property type="match status" value="1"/>
</dbReference>
<dbReference type="Gene3D" id="3.30.1330.130">
    <property type="match status" value="1"/>
</dbReference>
<evidence type="ECO:0000259" key="1">
    <source>
        <dbReference type="Pfam" id="PF02663"/>
    </source>
</evidence>
<dbReference type="RefSeq" id="WP_089761747.1">
    <property type="nucleotide sequence ID" value="NZ_FNGO01000026.1"/>
</dbReference>
<accession>A0A1G9S6W7</accession>
<name>A0A1G9S6W7_9FIRM</name>
<dbReference type="GO" id="GO:0008270">
    <property type="term" value="F:zinc ion binding"/>
    <property type="evidence" value="ECO:0007669"/>
    <property type="project" value="UniProtKB-KW"/>
</dbReference>
<protein>
    <submittedName>
        <fullName evidence="2">Formylmethanofuran dehydrogenase subunit E</fullName>
    </submittedName>
</protein>